<protein>
    <submittedName>
        <fullName evidence="6">CRP/FNR family transcriptional regulator, anaerobic regulatory protein</fullName>
    </submittedName>
</protein>
<keyword evidence="2" id="KW-0238">DNA-binding</keyword>
<keyword evidence="1" id="KW-0805">Transcription regulation</keyword>
<evidence type="ECO:0000313" key="6">
    <source>
        <dbReference type="EMBL" id="SCY69104.1"/>
    </source>
</evidence>
<dbReference type="CDD" id="cd00038">
    <property type="entry name" value="CAP_ED"/>
    <property type="match status" value="1"/>
</dbReference>
<dbReference type="InterPro" id="IPR014710">
    <property type="entry name" value="RmlC-like_jellyroll"/>
</dbReference>
<dbReference type="SUPFAM" id="SSF46785">
    <property type="entry name" value="Winged helix' DNA-binding domain"/>
    <property type="match status" value="1"/>
</dbReference>
<dbReference type="SUPFAM" id="SSF51206">
    <property type="entry name" value="cAMP-binding domain-like"/>
    <property type="match status" value="1"/>
</dbReference>
<dbReference type="Pfam" id="PF00027">
    <property type="entry name" value="cNMP_binding"/>
    <property type="match status" value="1"/>
</dbReference>
<reference evidence="6 7" key="1">
    <citation type="submission" date="2016-10" db="EMBL/GenBank/DDBJ databases">
        <authorList>
            <person name="de Groot N.N."/>
        </authorList>
    </citation>
    <scope>NUCLEOTIDE SEQUENCE [LARGE SCALE GENOMIC DNA]</scope>
    <source>
        <strain evidence="6 7">DSM 18978</strain>
    </source>
</reference>
<dbReference type="CDD" id="cd00092">
    <property type="entry name" value="HTH_CRP"/>
    <property type="match status" value="1"/>
</dbReference>
<organism evidence="6 7">
    <name type="scientific">Alkaliphilus peptidifermentans DSM 18978</name>
    <dbReference type="NCBI Taxonomy" id="1120976"/>
    <lineage>
        <taxon>Bacteria</taxon>
        <taxon>Bacillati</taxon>
        <taxon>Bacillota</taxon>
        <taxon>Clostridia</taxon>
        <taxon>Peptostreptococcales</taxon>
        <taxon>Natronincolaceae</taxon>
        <taxon>Alkaliphilus</taxon>
    </lineage>
</organism>
<dbReference type="GO" id="GO:0005829">
    <property type="term" value="C:cytosol"/>
    <property type="evidence" value="ECO:0007669"/>
    <property type="project" value="TreeGrafter"/>
</dbReference>
<dbReference type="SMART" id="SM00100">
    <property type="entry name" value="cNMP"/>
    <property type="match status" value="1"/>
</dbReference>
<dbReference type="InterPro" id="IPR018490">
    <property type="entry name" value="cNMP-bd_dom_sf"/>
</dbReference>
<dbReference type="OrthoDB" id="9798104at2"/>
<name>A0A1G5HZH9_9FIRM</name>
<dbReference type="InterPro" id="IPR050397">
    <property type="entry name" value="Env_Response_Regulators"/>
</dbReference>
<dbReference type="Gene3D" id="1.10.10.10">
    <property type="entry name" value="Winged helix-like DNA-binding domain superfamily/Winged helix DNA-binding domain"/>
    <property type="match status" value="1"/>
</dbReference>
<dbReference type="Pfam" id="PF13545">
    <property type="entry name" value="HTH_Crp_2"/>
    <property type="match status" value="1"/>
</dbReference>
<dbReference type="InterPro" id="IPR036388">
    <property type="entry name" value="WH-like_DNA-bd_sf"/>
</dbReference>
<dbReference type="PROSITE" id="PS51063">
    <property type="entry name" value="HTH_CRP_2"/>
    <property type="match status" value="1"/>
</dbReference>
<dbReference type="PANTHER" id="PTHR24567">
    <property type="entry name" value="CRP FAMILY TRANSCRIPTIONAL REGULATORY PROTEIN"/>
    <property type="match status" value="1"/>
</dbReference>
<accession>A0A1G5HZH9</accession>
<dbReference type="InterPro" id="IPR000595">
    <property type="entry name" value="cNMP-bd_dom"/>
</dbReference>
<proteinExistence type="predicted"/>
<evidence type="ECO:0000259" key="4">
    <source>
        <dbReference type="PROSITE" id="PS50042"/>
    </source>
</evidence>
<dbReference type="PANTHER" id="PTHR24567:SF28">
    <property type="entry name" value="LISTERIOLYSIN REGULATORY PROTEIN"/>
    <property type="match status" value="1"/>
</dbReference>
<dbReference type="Gene3D" id="2.60.120.10">
    <property type="entry name" value="Jelly Rolls"/>
    <property type="match status" value="1"/>
</dbReference>
<dbReference type="PRINTS" id="PR00034">
    <property type="entry name" value="HTHCRP"/>
</dbReference>
<dbReference type="STRING" id="1120976.SAMN03080606_02168"/>
<feature type="domain" description="HTH crp-type" evidence="5">
    <location>
        <begin position="156"/>
        <end position="230"/>
    </location>
</feature>
<dbReference type="Proteomes" id="UP000198636">
    <property type="component" value="Unassembled WGS sequence"/>
</dbReference>
<dbReference type="AlphaFoldDB" id="A0A1G5HZH9"/>
<dbReference type="GO" id="GO:0003677">
    <property type="term" value="F:DNA binding"/>
    <property type="evidence" value="ECO:0007669"/>
    <property type="project" value="UniProtKB-KW"/>
</dbReference>
<dbReference type="PROSITE" id="PS50042">
    <property type="entry name" value="CNMP_BINDING_3"/>
    <property type="match status" value="1"/>
</dbReference>
<dbReference type="GO" id="GO:0003700">
    <property type="term" value="F:DNA-binding transcription factor activity"/>
    <property type="evidence" value="ECO:0007669"/>
    <property type="project" value="TreeGrafter"/>
</dbReference>
<dbReference type="RefSeq" id="WP_091543220.1">
    <property type="nucleotide sequence ID" value="NZ_FMUS01000013.1"/>
</dbReference>
<feature type="domain" description="Cyclic nucleotide-binding" evidence="4">
    <location>
        <begin position="22"/>
        <end position="142"/>
    </location>
</feature>
<keyword evidence="7" id="KW-1185">Reference proteome</keyword>
<keyword evidence="3" id="KW-0804">Transcription</keyword>
<dbReference type="InterPro" id="IPR036390">
    <property type="entry name" value="WH_DNA-bd_sf"/>
</dbReference>
<evidence type="ECO:0000313" key="7">
    <source>
        <dbReference type="Proteomes" id="UP000198636"/>
    </source>
</evidence>
<gene>
    <name evidence="6" type="ORF">SAMN03080606_02168</name>
</gene>
<dbReference type="SMART" id="SM00419">
    <property type="entry name" value="HTH_CRP"/>
    <property type="match status" value="1"/>
</dbReference>
<evidence type="ECO:0000256" key="3">
    <source>
        <dbReference type="ARBA" id="ARBA00023163"/>
    </source>
</evidence>
<sequence length="236" mass="26843">MDIKHCECNNCPHELCARKVPLFASFNREELNNVLQLIKRKSYKKGEIIFLQGSVSDGLYIINSGKIKIFKYTREGKEQILYILSEGDFFGELSLLKADEVNFNVEAIEPVNICLIERKDFENMIISSHDITIKLLEAVSSRLTKLETLVQSLGTKDVEARIAQMLIDLANEFGDNKKEGIEMSIPLTREDMANFTGVTRETISRKLSALQEEKIIKLVGNKKIIIIDINALKLYT</sequence>
<evidence type="ECO:0000256" key="1">
    <source>
        <dbReference type="ARBA" id="ARBA00023015"/>
    </source>
</evidence>
<dbReference type="InterPro" id="IPR012318">
    <property type="entry name" value="HTH_CRP"/>
</dbReference>
<evidence type="ECO:0000256" key="2">
    <source>
        <dbReference type="ARBA" id="ARBA00023125"/>
    </source>
</evidence>
<evidence type="ECO:0000259" key="5">
    <source>
        <dbReference type="PROSITE" id="PS51063"/>
    </source>
</evidence>
<dbReference type="EMBL" id="FMUS01000013">
    <property type="protein sequence ID" value="SCY69104.1"/>
    <property type="molecule type" value="Genomic_DNA"/>
</dbReference>